<sequence length="569" mass="60563">MSMWNQVYDPLGNPWLSALVALIPIAVFFISLLVLKLKGHWAGLLTVVSAIIIAVFIYEMPMDKALWSFAYGAFYGLWPIAWIIIAAIFLYKLTVKSGYFDILRESIIAITPDQRIQVILIGFCFGAFLEGAIGFGGPVAITAALLVGLGLRPLYAAGLCLIANTAPVAFGAVGVPITAMAGAVNVPAIEISAMAGHMLPPLSLFVPFFLVFLMNGFKGVKETWPVALVAGGSFAIVQYLTAVYSGPELPDIASAVVSIVCVAVFLRFWQPKNIFTFDAADGKNTENTKGASAALEIKKHSTKEIVLAWLPFVLLIGVILIWTAGWFKDLFVGAGGKLSTGEIAQEAGILAASVLKFDFASLKEVIQIPPAVASEKAVKSLFEIPIINATGTSILIVALITIPLLRVKLGTAVATFGETLNEMKWAIFTIALVVGFAFVSNYSGISATLALALAQTGNAFAFFSPIVGWIGVFLTGSDTSSNLLFGTLQQLTARQLGIDEVLFLAANSVGGVVGKMISPQSIAIACAAVGLAGKESELFRFTVKYSILFVIGIGLFTYAIAFYMQWLIP</sequence>
<gene>
    <name evidence="9" type="ORF">F4V45_02025</name>
</gene>
<protein>
    <recommendedName>
        <fullName evidence="8">L-lactate permease</fullName>
    </recommendedName>
</protein>
<evidence type="ECO:0000256" key="5">
    <source>
        <dbReference type="ARBA" id="ARBA00022692"/>
    </source>
</evidence>
<comment type="similarity">
    <text evidence="2 8">Belongs to the lactate permease family.</text>
</comment>
<evidence type="ECO:0000256" key="4">
    <source>
        <dbReference type="ARBA" id="ARBA00022475"/>
    </source>
</evidence>
<evidence type="ECO:0000313" key="10">
    <source>
        <dbReference type="Proteomes" id="UP000323707"/>
    </source>
</evidence>
<name>A0A5M9QSJ7_9HELI</name>
<feature type="transmembrane region" description="Helical" evidence="8">
    <location>
        <begin position="116"/>
        <end position="135"/>
    </location>
</feature>
<feature type="transmembrane region" description="Helical" evidence="8">
    <location>
        <begin position="70"/>
        <end position="95"/>
    </location>
</feature>
<feature type="transmembrane region" description="Helical" evidence="8">
    <location>
        <begin position="41"/>
        <end position="58"/>
    </location>
</feature>
<feature type="transmembrane region" description="Helical" evidence="8">
    <location>
        <begin position="195"/>
        <end position="214"/>
    </location>
</feature>
<dbReference type="NCBIfam" id="TIGR00795">
    <property type="entry name" value="lctP"/>
    <property type="match status" value="1"/>
</dbReference>
<reference evidence="9 10" key="1">
    <citation type="submission" date="2019-09" db="EMBL/GenBank/DDBJ databases">
        <title>Draft genome sequence of various Type strains from the CCUG.</title>
        <authorList>
            <person name="Pineiro-Iglesias B."/>
            <person name="Tunovic T."/>
            <person name="Unosson C."/>
            <person name="Inganas E."/>
            <person name="Ohlen M."/>
            <person name="Cardew S."/>
            <person name="Jensie-Markopoulos S."/>
            <person name="Salva-Serra F."/>
            <person name="Jaen-Luchoro D."/>
            <person name="Karlsson R."/>
            <person name="Svensson-Stadler L."/>
            <person name="Chun J."/>
            <person name="Moore E."/>
        </authorList>
    </citation>
    <scope>NUCLEOTIDE SEQUENCE [LARGE SCALE GENOMIC DNA]</scope>
    <source>
        <strain evidence="9 10">CCUG 32756T</strain>
    </source>
</reference>
<evidence type="ECO:0000256" key="8">
    <source>
        <dbReference type="RuleBase" id="RU365092"/>
    </source>
</evidence>
<evidence type="ECO:0000256" key="2">
    <source>
        <dbReference type="ARBA" id="ARBA00010100"/>
    </source>
</evidence>
<proteinExistence type="inferred from homology"/>
<evidence type="ECO:0000256" key="1">
    <source>
        <dbReference type="ARBA" id="ARBA00004651"/>
    </source>
</evidence>
<comment type="caution">
    <text evidence="9">The sequence shown here is derived from an EMBL/GenBank/DDBJ whole genome shotgun (WGS) entry which is preliminary data.</text>
</comment>
<dbReference type="EMBL" id="VXKE01000006">
    <property type="protein sequence ID" value="KAA8710712.1"/>
    <property type="molecule type" value="Genomic_DNA"/>
</dbReference>
<comment type="function">
    <text evidence="8">Uptake of L-lactate across the membrane. Can also transport D-lactate and glycolate.</text>
</comment>
<comment type="subcellular location">
    <subcellularLocation>
        <location evidence="1 8">Cell membrane</location>
        <topology evidence="1 8">Multi-pass membrane protein</topology>
    </subcellularLocation>
</comment>
<feature type="transmembrane region" description="Helical" evidence="8">
    <location>
        <begin position="141"/>
        <end position="162"/>
    </location>
</feature>
<dbReference type="Pfam" id="PF02652">
    <property type="entry name" value="Lactate_perm"/>
    <property type="match status" value="1"/>
</dbReference>
<dbReference type="GO" id="GO:0015295">
    <property type="term" value="F:solute:proton symporter activity"/>
    <property type="evidence" value="ECO:0007669"/>
    <property type="project" value="TreeGrafter"/>
</dbReference>
<feature type="transmembrane region" description="Helical" evidence="8">
    <location>
        <begin position="386"/>
        <end position="405"/>
    </location>
</feature>
<feature type="transmembrane region" description="Helical" evidence="8">
    <location>
        <begin position="547"/>
        <end position="568"/>
    </location>
</feature>
<organism evidence="9 10">
    <name type="scientific">Helicobacter canis</name>
    <dbReference type="NCBI Taxonomy" id="29419"/>
    <lineage>
        <taxon>Bacteria</taxon>
        <taxon>Pseudomonadati</taxon>
        <taxon>Campylobacterota</taxon>
        <taxon>Epsilonproteobacteria</taxon>
        <taxon>Campylobacterales</taxon>
        <taxon>Helicobacteraceae</taxon>
        <taxon>Helicobacter</taxon>
    </lineage>
</organism>
<feature type="transmembrane region" description="Helical" evidence="8">
    <location>
        <begin position="169"/>
        <end position="189"/>
    </location>
</feature>
<dbReference type="PANTHER" id="PTHR30003">
    <property type="entry name" value="L-LACTATE PERMEASE"/>
    <property type="match status" value="1"/>
</dbReference>
<feature type="transmembrane region" description="Helical" evidence="8">
    <location>
        <begin position="15"/>
        <end position="34"/>
    </location>
</feature>
<evidence type="ECO:0000256" key="7">
    <source>
        <dbReference type="ARBA" id="ARBA00023136"/>
    </source>
</evidence>
<feature type="transmembrane region" description="Helical" evidence="8">
    <location>
        <begin position="425"/>
        <end position="453"/>
    </location>
</feature>
<dbReference type="AlphaFoldDB" id="A0A5M9QSJ7"/>
<evidence type="ECO:0000256" key="6">
    <source>
        <dbReference type="ARBA" id="ARBA00022989"/>
    </source>
</evidence>
<accession>A0A5M9QSJ7</accession>
<evidence type="ECO:0000256" key="3">
    <source>
        <dbReference type="ARBA" id="ARBA00022448"/>
    </source>
</evidence>
<dbReference type="GO" id="GO:0015129">
    <property type="term" value="F:lactate transmembrane transporter activity"/>
    <property type="evidence" value="ECO:0007669"/>
    <property type="project" value="UniProtKB-UniRule"/>
</dbReference>
<evidence type="ECO:0000313" key="9">
    <source>
        <dbReference type="EMBL" id="KAA8710712.1"/>
    </source>
</evidence>
<feature type="transmembrane region" description="Helical" evidence="8">
    <location>
        <begin position="459"/>
        <end position="476"/>
    </location>
</feature>
<keyword evidence="7 8" id="KW-0472">Membrane</keyword>
<keyword evidence="5 8" id="KW-0812">Transmembrane</keyword>
<feature type="transmembrane region" description="Helical" evidence="8">
    <location>
        <begin position="305"/>
        <end position="327"/>
    </location>
</feature>
<dbReference type="PANTHER" id="PTHR30003:SF0">
    <property type="entry name" value="GLYCOLATE PERMEASE GLCA-RELATED"/>
    <property type="match status" value="1"/>
</dbReference>
<dbReference type="Proteomes" id="UP000323707">
    <property type="component" value="Unassembled WGS sequence"/>
</dbReference>
<dbReference type="GO" id="GO:0005886">
    <property type="term" value="C:plasma membrane"/>
    <property type="evidence" value="ECO:0007669"/>
    <property type="project" value="UniProtKB-SubCell"/>
</dbReference>
<keyword evidence="3 8" id="KW-0813">Transport</keyword>
<dbReference type="InterPro" id="IPR003804">
    <property type="entry name" value="Lactate_perm"/>
</dbReference>
<keyword evidence="4 8" id="KW-1003">Cell membrane</keyword>
<feature type="transmembrane region" description="Helical" evidence="8">
    <location>
        <begin position="252"/>
        <end position="269"/>
    </location>
</feature>
<feature type="transmembrane region" description="Helical" evidence="8">
    <location>
        <begin position="226"/>
        <end position="246"/>
    </location>
</feature>
<keyword evidence="6 8" id="KW-1133">Transmembrane helix</keyword>